<dbReference type="KEGG" id="vg:77935281"/>
<dbReference type="EMBL" id="MH179480">
    <property type="protein sequence ID" value="AWH15509.1"/>
    <property type="molecule type" value="Genomic_DNA"/>
</dbReference>
<name>A0A2S1PG09_9CAUD</name>
<dbReference type="RefSeq" id="YP_010659313.1">
    <property type="nucleotide sequence ID" value="NC_070866.1"/>
</dbReference>
<keyword evidence="2" id="KW-1185">Reference proteome</keyword>
<dbReference type="GeneID" id="77935281"/>
<reference evidence="1 2" key="1">
    <citation type="submission" date="2018-04" db="EMBL/GenBank/DDBJ databases">
        <title>Complete genome sequences of new Aeromonas and Pseudomonas phages promising in phage therapy dedicated to aquaculture.</title>
        <authorList>
            <person name="Kolsut J."/>
            <person name="Wojcik E."/>
            <person name="Wojtasik A."/>
            <person name="Dastych J."/>
        </authorList>
    </citation>
    <scope>NUCLEOTIDE SEQUENCE [LARGE SCALE GENOMIC DNA]</scope>
</reference>
<protein>
    <submittedName>
        <fullName evidence="1">Uncharacterized protein</fullName>
    </submittedName>
</protein>
<evidence type="ECO:0000313" key="1">
    <source>
        <dbReference type="EMBL" id="AWH15509.1"/>
    </source>
</evidence>
<dbReference type="Proteomes" id="UP000246250">
    <property type="component" value="Segment"/>
</dbReference>
<proteinExistence type="predicted"/>
<sequence>MTINNKALQIIKSNTHLPPSILQNVLQTQGQIVPLKQISEIIEAIKEHDQVHTVTSFNGLKVNINDLDEILQYALAGGMPRDLLRK</sequence>
<evidence type="ECO:0000313" key="2">
    <source>
        <dbReference type="Proteomes" id="UP000246250"/>
    </source>
</evidence>
<organism evidence="1 2">
    <name type="scientific">Pseudomonas phage 98PfluR60PP</name>
    <dbReference type="NCBI Taxonomy" id="2163965"/>
    <lineage>
        <taxon>Viruses</taxon>
        <taxon>Duplodnaviria</taxon>
        <taxon>Heunggongvirae</taxon>
        <taxon>Uroviricota</taxon>
        <taxon>Caudoviricetes</taxon>
        <taxon>Schitoviridae</taxon>
        <taxon>Littlefixvirus</taxon>
        <taxon>Littlefixvirus 98Pflur60pp</taxon>
    </lineage>
</organism>
<accession>A0A2S1PG09</accession>